<dbReference type="EMBL" id="JAPVEB010000004">
    <property type="protein sequence ID" value="KAJ5264719.1"/>
    <property type="molecule type" value="Genomic_DNA"/>
</dbReference>
<accession>A0ABQ8WEK4</accession>
<keyword evidence="2" id="KW-1185">Reference proteome</keyword>
<reference evidence="1 2" key="1">
    <citation type="journal article" date="2023" name="IMA Fungus">
        <title>Comparative genomic study of the Penicillium genus elucidates a diverse pangenome and 15 lateral gene transfer events.</title>
        <authorList>
            <person name="Petersen C."/>
            <person name="Sorensen T."/>
            <person name="Nielsen M.R."/>
            <person name="Sondergaard T.E."/>
            <person name="Sorensen J.L."/>
            <person name="Fitzpatrick D.A."/>
            <person name="Frisvad J.C."/>
            <person name="Nielsen K.L."/>
        </authorList>
    </citation>
    <scope>NUCLEOTIDE SEQUENCE [LARGE SCALE GENOMIC DNA]</scope>
    <source>
        <strain evidence="1 2">IBT 3361</strain>
    </source>
</reference>
<evidence type="ECO:0000313" key="2">
    <source>
        <dbReference type="Proteomes" id="UP001220256"/>
    </source>
</evidence>
<feature type="non-terminal residue" evidence="1">
    <location>
        <position position="1"/>
    </location>
</feature>
<gene>
    <name evidence="1" type="ORF">N7505_007512</name>
</gene>
<comment type="caution">
    <text evidence="1">The sequence shown here is derived from an EMBL/GenBank/DDBJ whole genome shotgun (WGS) entry which is preliminary data.</text>
</comment>
<organism evidence="1 2">
    <name type="scientific">Penicillium chrysogenum</name>
    <name type="common">Penicillium notatum</name>
    <dbReference type="NCBI Taxonomy" id="5076"/>
    <lineage>
        <taxon>Eukaryota</taxon>
        <taxon>Fungi</taxon>
        <taxon>Dikarya</taxon>
        <taxon>Ascomycota</taxon>
        <taxon>Pezizomycotina</taxon>
        <taxon>Eurotiomycetes</taxon>
        <taxon>Eurotiomycetidae</taxon>
        <taxon>Eurotiales</taxon>
        <taxon>Aspergillaceae</taxon>
        <taxon>Penicillium</taxon>
        <taxon>Penicillium chrysogenum species complex</taxon>
    </lineage>
</organism>
<sequence>FIPRLFYPGSSRETVLHEGSDPNRSSTLEPTKADMSMMSKEQPTFSTASVSAVPAKDSAPIRLHTVRIWFFPNGLQVMEDVKRKDLNDVVFDAIILQDHGNTKDAFTVDLAVLEDGILRVRRKYGIINFIPLSSDDPMVLQQSPTDTDSKKALCYRYLHSKYQQEYGKRRDLAAILGYEIHKGLNNWYNDSLQDIGNRLEKLGYI</sequence>
<proteinExistence type="predicted"/>
<evidence type="ECO:0000313" key="1">
    <source>
        <dbReference type="EMBL" id="KAJ5264719.1"/>
    </source>
</evidence>
<name>A0ABQ8WEK4_PENCH</name>
<protein>
    <submittedName>
        <fullName evidence="1">Uncharacterized protein</fullName>
    </submittedName>
</protein>
<dbReference type="Proteomes" id="UP001220256">
    <property type="component" value="Unassembled WGS sequence"/>
</dbReference>